<dbReference type="EMBL" id="SNRW01005670">
    <property type="protein sequence ID" value="KAA6384620.1"/>
    <property type="molecule type" value="Genomic_DNA"/>
</dbReference>
<name>A0A5J4VQ63_9EUKA</name>
<dbReference type="Proteomes" id="UP000324800">
    <property type="component" value="Unassembled WGS sequence"/>
</dbReference>
<proteinExistence type="predicted"/>
<comment type="caution">
    <text evidence="1">The sequence shown here is derived from an EMBL/GenBank/DDBJ whole genome shotgun (WGS) entry which is preliminary data.</text>
</comment>
<sequence length="234" mass="27142">MAESTNIEPCALVPNTLSQSSTKSYAMSFNKLGIISKFDASRISTTQSSSMTVKISWLAVRCNIRQDCDDRMEKNRNDYTNTSLDHNNCLTKENQGQLAFQLHKKVELPSLINSERRTPYETTQQIQDKTTIIQRWNSKIKIWKCYLKETYWWKMQILHNQNIRAPIISPQAILRTDASQVKQVATITFLESGLKQMLEQSWNQDFKFNSSNEREAASILQGLRLFAMSPRYMQ</sequence>
<evidence type="ECO:0000313" key="1">
    <source>
        <dbReference type="EMBL" id="KAA6384620.1"/>
    </source>
</evidence>
<feature type="non-terminal residue" evidence="1">
    <location>
        <position position="234"/>
    </location>
</feature>
<gene>
    <name evidence="1" type="ORF">EZS28_019852</name>
</gene>
<protein>
    <submittedName>
        <fullName evidence="1">Uncharacterized protein</fullName>
    </submittedName>
</protein>
<organism evidence="1 2">
    <name type="scientific">Streblomastix strix</name>
    <dbReference type="NCBI Taxonomy" id="222440"/>
    <lineage>
        <taxon>Eukaryota</taxon>
        <taxon>Metamonada</taxon>
        <taxon>Preaxostyla</taxon>
        <taxon>Oxymonadida</taxon>
        <taxon>Streblomastigidae</taxon>
        <taxon>Streblomastix</taxon>
    </lineage>
</organism>
<evidence type="ECO:0000313" key="2">
    <source>
        <dbReference type="Proteomes" id="UP000324800"/>
    </source>
</evidence>
<reference evidence="1 2" key="1">
    <citation type="submission" date="2019-03" db="EMBL/GenBank/DDBJ databases">
        <title>Single cell metagenomics reveals metabolic interactions within the superorganism composed of flagellate Streblomastix strix and complex community of Bacteroidetes bacteria on its surface.</title>
        <authorList>
            <person name="Treitli S.C."/>
            <person name="Kolisko M."/>
            <person name="Husnik F."/>
            <person name="Keeling P."/>
            <person name="Hampl V."/>
        </authorList>
    </citation>
    <scope>NUCLEOTIDE SEQUENCE [LARGE SCALE GENOMIC DNA]</scope>
    <source>
        <strain evidence="1">ST1C</strain>
    </source>
</reference>
<dbReference type="AlphaFoldDB" id="A0A5J4VQ63"/>
<accession>A0A5J4VQ63</accession>